<organism evidence="1 2">
    <name type="scientific">Faecalitalea cylindroides</name>
    <dbReference type="NCBI Taxonomy" id="39483"/>
    <lineage>
        <taxon>Bacteria</taxon>
        <taxon>Bacillati</taxon>
        <taxon>Bacillota</taxon>
        <taxon>Erysipelotrichia</taxon>
        <taxon>Erysipelotrichales</taxon>
        <taxon>Erysipelotrichaceae</taxon>
        <taxon>Faecalitalea</taxon>
    </lineage>
</organism>
<comment type="caution">
    <text evidence="1">The sequence shown here is derived from an EMBL/GenBank/DDBJ whole genome shotgun (WGS) entry which is preliminary data.</text>
</comment>
<dbReference type="AlphaFoldDB" id="A0A1Y4M3M6"/>
<keyword evidence="2" id="KW-1185">Reference proteome</keyword>
<reference evidence="2" key="1">
    <citation type="submission" date="2017-04" db="EMBL/GenBank/DDBJ databases">
        <title>Function of individual gut microbiota members based on whole genome sequencing of pure cultures obtained from chicken caecum.</title>
        <authorList>
            <person name="Medvecky M."/>
            <person name="Cejkova D."/>
            <person name="Polansky O."/>
            <person name="Karasova D."/>
            <person name="Kubasova T."/>
            <person name="Cizek A."/>
            <person name="Rychlik I."/>
        </authorList>
    </citation>
    <scope>NUCLEOTIDE SEQUENCE [LARGE SCALE GENOMIC DNA]</scope>
    <source>
        <strain evidence="2">An178</strain>
    </source>
</reference>
<evidence type="ECO:0000313" key="2">
    <source>
        <dbReference type="Proteomes" id="UP000195447"/>
    </source>
</evidence>
<proteinExistence type="predicted"/>
<dbReference type="EMBL" id="NFKM01000001">
    <property type="protein sequence ID" value="OUP61961.1"/>
    <property type="molecule type" value="Genomic_DNA"/>
</dbReference>
<sequence length="142" mass="16915">MIFFGIKNRWTHLRKKHDKEKDLRNEVFLSKIQLGEKIIPCIIIVIYYEEHFWKGNKDLYDLFINTNEHVNNYSMRQVELCKDSTNYDNDEVNLVFETTRLMIQKGKEAAMVVASMVRSERLFDIVVKETEGMINMCESLDK</sequence>
<evidence type="ECO:0008006" key="3">
    <source>
        <dbReference type="Google" id="ProtNLM"/>
    </source>
</evidence>
<protein>
    <recommendedName>
        <fullName evidence="3">Transposase (putative) YhgA-like domain-containing protein</fullName>
    </recommendedName>
</protein>
<name>A0A1Y4M3M6_9FIRM</name>
<accession>A0A1Y4M3M6</accession>
<dbReference type="Proteomes" id="UP000195447">
    <property type="component" value="Unassembled WGS sequence"/>
</dbReference>
<evidence type="ECO:0000313" key="1">
    <source>
        <dbReference type="EMBL" id="OUP61961.1"/>
    </source>
</evidence>
<gene>
    <name evidence="1" type="ORF">B5F14_00825</name>
</gene>